<organism evidence="2 3">
    <name type="scientific">Pleuronectes platessa</name>
    <name type="common">European plaice</name>
    <dbReference type="NCBI Taxonomy" id="8262"/>
    <lineage>
        <taxon>Eukaryota</taxon>
        <taxon>Metazoa</taxon>
        <taxon>Chordata</taxon>
        <taxon>Craniata</taxon>
        <taxon>Vertebrata</taxon>
        <taxon>Euteleostomi</taxon>
        <taxon>Actinopterygii</taxon>
        <taxon>Neopterygii</taxon>
        <taxon>Teleostei</taxon>
        <taxon>Neoteleostei</taxon>
        <taxon>Acanthomorphata</taxon>
        <taxon>Carangaria</taxon>
        <taxon>Pleuronectiformes</taxon>
        <taxon>Pleuronectoidei</taxon>
        <taxon>Pleuronectidae</taxon>
        <taxon>Pleuronectes</taxon>
    </lineage>
</organism>
<comment type="caution">
    <text evidence="2">The sequence shown here is derived from an EMBL/GenBank/DDBJ whole genome shotgun (WGS) entry which is preliminary data.</text>
</comment>
<dbReference type="EMBL" id="CADEAL010004115">
    <property type="protein sequence ID" value="CAB1452102.1"/>
    <property type="molecule type" value="Genomic_DNA"/>
</dbReference>
<accession>A0A9N7Z6Z1</accession>
<proteinExistence type="predicted"/>
<gene>
    <name evidence="2" type="ORF">PLEPLA_LOCUS39841</name>
</gene>
<name>A0A9N7Z6Z1_PLEPL</name>
<dbReference type="Proteomes" id="UP001153269">
    <property type="component" value="Unassembled WGS sequence"/>
</dbReference>
<sequence length="71" mass="7955">MSDLLIGPERPPSVTSSESAGGGFVYRLLGEQLLRLCLAVVLPPMCCYHELWRRCSAWMMLLTVKQLLGEM</sequence>
<evidence type="ECO:0000313" key="2">
    <source>
        <dbReference type="EMBL" id="CAB1452102.1"/>
    </source>
</evidence>
<reference evidence="2" key="1">
    <citation type="submission" date="2020-03" db="EMBL/GenBank/DDBJ databases">
        <authorList>
            <person name="Weist P."/>
        </authorList>
    </citation>
    <scope>NUCLEOTIDE SEQUENCE</scope>
</reference>
<dbReference type="AlphaFoldDB" id="A0A9N7Z6Z1"/>
<keyword evidence="3" id="KW-1185">Reference proteome</keyword>
<evidence type="ECO:0000313" key="3">
    <source>
        <dbReference type="Proteomes" id="UP001153269"/>
    </source>
</evidence>
<evidence type="ECO:0000256" key="1">
    <source>
        <dbReference type="SAM" id="MobiDB-lite"/>
    </source>
</evidence>
<feature type="region of interest" description="Disordered" evidence="1">
    <location>
        <begin position="1"/>
        <end position="21"/>
    </location>
</feature>
<protein>
    <submittedName>
        <fullName evidence="2">Uncharacterized protein</fullName>
    </submittedName>
</protein>